<evidence type="ECO:0000313" key="2">
    <source>
        <dbReference type="Proteomes" id="UP001374584"/>
    </source>
</evidence>
<dbReference type="Proteomes" id="UP001374584">
    <property type="component" value="Unassembled WGS sequence"/>
</dbReference>
<proteinExistence type="predicted"/>
<comment type="caution">
    <text evidence="1">The sequence shown here is derived from an EMBL/GenBank/DDBJ whole genome shotgun (WGS) entry which is preliminary data.</text>
</comment>
<keyword evidence="2" id="KW-1185">Reference proteome</keyword>
<sequence>MSPRHTPMTEGVKYLNGEVCTESDGGEAYGSEVGLVAGDAGEGIRVLVGEPIRGQRWVREKGFEDE</sequence>
<dbReference type="AlphaFoldDB" id="A0AAN9NXZ5"/>
<accession>A0AAN9NXZ5</accession>
<name>A0AAN9NXZ5_PHACN</name>
<evidence type="ECO:0000313" key="1">
    <source>
        <dbReference type="EMBL" id="KAK7377633.1"/>
    </source>
</evidence>
<protein>
    <submittedName>
        <fullName evidence="1">Uncharacterized protein</fullName>
    </submittedName>
</protein>
<gene>
    <name evidence="1" type="ORF">VNO80_03062</name>
</gene>
<organism evidence="1 2">
    <name type="scientific">Phaseolus coccineus</name>
    <name type="common">Scarlet runner bean</name>
    <name type="synonym">Phaseolus multiflorus</name>
    <dbReference type="NCBI Taxonomy" id="3886"/>
    <lineage>
        <taxon>Eukaryota</taxon>
        <taxon>Viridiplantae</taxon>
        <taxon>Streptophyta</taxon>
        <taxon>Embryophyta</taxon>
        <taxon>Tracheophyta</taxon>
        <taxon>Spermatophyta</taxon>
        <taxon>Magnoliopsida</taxon>
        <taxon>eudicotyledons</taxon>
        <taxon>Gunneridae</taxon>
        <taxon>Pentapetalae</taxon>
        <taxon>rosids</taxon>
        <taxon>fabids</taxon>
        <taxon>Fabales</taxon>
        <taxon>Fabaceae</taxon>
        <taxon>Papilionoideae</taxon>
        <taxon>50 kb inversion clade</taxon>
        <taxon>NPAAA clade</taxon>
        <taxon>indigoferoid/millettioid clade</taxon>
        <taxon>Phaseoleae</taxon>
        <taxon>Phaseolus</taxon>
    </lineage>
</organism>
<dbReference type="EMBL" id="JAYMYR010000002">
    <property type="protein sequence ID" value="KAK7377633.1"/>
    <property type="molecule type" value="Genomic_DNA"/>
</dbReference>
<reference evidence="1 2" key="1">
    <citation type="submission" date="2024-01" db="EMBL/GenBank/DDBJ databases">
        <title>The genomes of 5 underutilized Papilionoideae crops provide insights into root nodulation and disease resistanc.</title>
        <authorList>
            <person name="Jiang F."/>
        </authorList>
    </citation>
    <scope>NUCLEOTIDE SEQUENCE [LARGE SCALE GENOMIC DNA]</scope>
    <source>
        <strain evidence="1">JINMINGXINNONG_FW02</strain>
        <tissue evidence="1">Leaves</tissue>
    </source>
</reference>